<sequence>VIMLLDAKNFPILFNFTKVYKINVLNSAYMPNTNFTDNYKTETYQNASEETRNKIKTLYYEVLKMIHPQILPKFTRNFNEIYVEVEKELEKEWK</sequence>
<name>A0AA38CQ21_TAXCH</name>
<feature type="non-terminal residue" evidence="1">
    <location>
        <position position="94"/>
    </location>
</feature>
<dbReference type="AlphaFoldDB" id="A0AA38CQ21"/>
<dbReference type="GO" id="GO:0016705">
    <property type="term" value="F:oxidoreductase activity, acting on paired donors, with incorporation or reduction of molecular oxygen"/>
    <property type="evidence" value="ECO:0007669"/>
    <property type="project" value="InterPro"/>
</dbReference>
<dbReference type="GO" id="GO:0004497">
    <property type="term" value="F:monooxygenase activity"/>
    <property type="evidence" value="ECO:0007669"/>
    <property type="project" value="InterPro"/>
</dbReference>
<dbReference type="Gene3D" id="1.10.630.10">
    <property type="entry name" value="Cytochrome P450"/>
    <property type="match status" value="1"/>
</dbReference>
<gene>
    <name evidence="1" type="ORF">KI387_012652</name>
</gene>
<dbReference type="Proteomes" id="UP000824469">
    <property type="component" value="Unassembled WGS sequence"/>
</dbReference>
<comment type="caution">
    <text evidence="1">The sequence shown here is derived from an EMBL/GenBank/DDBJ whole genome shotgun (WGS) entry which is preliminary data.</text>
</comment>
<dbReference type="GO" id="GO:0020037">
    <property type="term" value="F:heme binding"/>
    <property type="evidence" value="ECO:0007669"/>
    <property type="project" value="InterPro"/>
</dbReference>
<feature type="non-terminal residue" evidence="1">
    <location>
        <position position="1"/>
    </location>
</feature>
<proteinExistence type="predicted"/>
<dbReference type="EMBL" id="JAHRHJ020000009">
    <property type="protein sequence ID" value="KAH9301069.1"/>
    <property type="molecule type" value="Genomic_DNA"/>
</dbReference>
<reference evidence="1 2" key="1">
    <citation type="journal article" date="2021" name="Nat. Plants">
        <title>The Taxus genome provides insights into paclitaxel biosynthesis.</title>
        <authorList>
            <person name="Xiong X."/>
            <person name="Gou J."/>
            <person name="Liao Q."/>
            <person name="Li Y."/>
            <person name="Zhou Q."/>
            <person name="Bi G."/>
            <person name="Li C."/>
            <person name="Du R."/>
            <person name="Wang X."/>
            <person name="Sun T."/>
            <person name="Guo L."/>
            <person name="Liang H."/>
            <person name="Lu P."/>
            <person name="Wu Y."/>
            <person name="Zhang Z."/>
            <person name="Ro D.K."/>
            <person name="Shang Y."/>
            <person name="Huang S."/>
            <person name="Yan J."/>
        </authorList>
    </citation>
    <scope>NUCLEOTIDE SEQUENCE [LARGE SCALE GENOMIC DNA]</scope>
    <source>
        <strain evidence="1">Ta-2019</strain>
    </source>
</reference>
<keyword evidence="2" id="KW-1185">Reference proteome</keyword>
<evidence type="ECO:0000313" key="1">
    <source>
        <dbReference type="EMBL" id="KAH9301069.1"/>
    </source>
</evidence>
<evidence type="ECO:0000313" key="2">
    <source>
        <dbReference type="Proteomes" id="UP000824469"/>
    </source>
</evidence>
<protein>
    <submittedName>
        <fullName evidence="1">Uncharacterized protein</fullName>
    </submittedName>
</protein>
<dbReference type="InterPro" id="IPR036396">
    <property type="entry name" value="Cyt_P450_sf"/>
</dbReference>
<dbReference type="GO" id="GO:0005506">
    <property type="term" value="F:iron ion binding"/>
    <property type="evidence" value="ECO:0007669"/>
    <property type="project" value="InterPro"/>
</dbReference>
<accession>A0AA38CQ21</accession>
<organism evidence="1 2">
    <name type="scientific">Taxus chinensis</name>
    <name type="common">Chinese yew</name>
    <name type="synonym">Taxus wallichiana var. chinensis</name>
    <dbReference type="NCBI Taxonomy" id="29808"/>
    <lineage>
        <taxon>Eukaryota</taxon>
        <taxon>Viridiplantae</taxon>
        <taxon>Streptophyta</taxon>
        <taxon>Embryophyta</taxon>
        <taxon>Tracheophyta</taxon>
        <taxon>Spermatophyta</taxon>
        <taxon>Pinopsida</taxon>
        <taxon>Pinidae</taxon>
        <taxon>Conifers II</taxon>
        <taxon>Cupressales</taxon>
        <taxon>Taxaceae</taxon>
        <taxon>Taxus</taxon>
    </lineage>
</organism>